<comment type="caution">
    <text evidence="2">The sequence shown here is derived from an EMBL/GenBank/DDBJ whole genome shotgun (WGS) entry which is preliminary data.</text>
</comment>
<proteinExistence type="predicted"/>
<protein>
    <submittedName>
        <fullName evidence="2">Copper amine oxidase</fullName>
    </submittedName>
</protein>
<keyword evidence="1" id="KW-0732">Signal</keyword>
<dbReference type="Proteomes" id="UP001240171">
    <property type="component" value="Unassembled WGS sequence"/>
</dbReference>
<name>A0ABT9C7Q6_9BACL</name>
<evidence type="ECO:0000256" key="1">
    <source>
        <dbReference type="SAM" id="SignalP"/>
    </source>
</evidence>
<gene>
    <name evidence="2" type="ORF">Q5741_02580</name>
</gene>
<reference evidence="2 3" key="1">
    <citation type="submission" date="2023-07" db="EMBL/GenBank/DDBJ databases">
        <title>Paenibacillus sp. JX-17 nov. isolated from soil.</title>
        <authorList>
            <person name="Wan Y."/>
            <person name="Liu B."/>
        </authorList>
    </citation>
    <scope>NUCLEOTIDE SEQUENCE [LARGE SCALE GENOMIC DNA]</scope>
    <source>
        <strain evidence="2 3">JX-17</strain>
    </source>
</reference>
<sequence>MKWKRILICVIAIMLMSSTVLFADSLNEKIRVLINGEEVSDGGYIINGRTYVPVREFNGIANFNSAAGKVTFYKPNVHIALFKGDTIFGNVNKGKLKFNVLSQVDNLKTDIAGVKVTITDPGGNVKDIQSQDTSNLDKDNFWFRTYDFTYDFKTTGKYKVGFYMKEDKDSGYILIAEKVITALD</sequence>
<accession>A0ABT9C7Q6</accession>
<feature type="signal peptide" evidence="1">
    <location>
        <begin position="1"/>
        <end position="22"/>
    </location>
</feature>
<keyword evidence="3" id="KW-1185">Reference proteome</keyword>
<feature type="chain" id="PRO_5045881025" evidence="1">
    <location>
        <begin position="23"/>
        <end position="184"/>
    </location>
</feature>
<evidence type="ECO:0000313" key="3">
    <source>
        <dbReference type="Proteomes" id="UP001240171"/>
    </source>
</evidence>
<dbReference type="RefSeq" id="WP_305022471.1">
    <property type="nucleotide sequence ID" value="NZ_JAUQTB010000001.1"/>
</dbReference>
<evidence type="ECO:0000313" key="2">
    <source>
        <dbReference type="EMBL" id="MDO7905299.1"/>
    </source>
</evidence>
<organism evidence="2 3">
    <name type="scientific">Paenibacillus lacisoli</name>
    <dbReference type="NCBI Taxonomy" id="3064525"/>
    <lineage>
        <taxon>Bacteria</taxon>
        <taxon>Bacillati</taxon>
        <taxon>Bacillota</taxon>
        <taxon>Bacilli</taxon>
        <taxon>Bacillales</taxon>
        <taxon>Paenibacillaceae</taxon>
        <taxon>Paenibacillus</taxon>
    </lineage>
</organism>
<dbReference type="EMBL" id="JAUQTB010000001">
    <property type="protein sequence ID" value="MDO7905299.1"/>
    <property type="molecule type" value="Genomic_DNA"/>
</dbReference>